<sequence>MHNPLPSHHLHSMCASDVDEAGLTAWPRAGIAGPVIYTRRQKKCPAQGILNGVPTVRCRAYRNLTINLVKFLAY</sequence>
<dbReference type="AlphaFoldDB" id="D5MKG4"/>
<accession>D5MKG4</accession>
<evidence type="ECO:0000313" key="1">
    <source>
        <dbReference type="EMBL" id="CBE69786.1"/>
    </source>
</evidence>
<dbReference type="Proteomes" id="UP000006898">
    <property type="component" value="Chromosome"/>
</dbReference>
<name>D5MKG4_METO1</name>
<dbReference type="STRING" id="671143.DAMO_2713"/>
<dbReference type="HOGENOM" id="CLU_2680849_0_0_0"/>
<dbReference type="EMBL" id="FP565575">
    <property type="protein sequence ID" value="CBE69786.1"/>
    <property type="molecule type" value="Genomic_DNA"/>
</dbReference>
<organism evidence="1 2">
    <name type="scientific">Methylomirabilis oxygeniifera</name>
    <dbReference type="NCBI Taxonomy" id="671143"/>
    <lineage>
        <taxon>Bacteria</taxon>
        <taxon>Candidatus Methylomirabilota</taxon>
        <taxon>Candidatus Methylomirabilia</taxon>
        <taxon>Candidatus Methylomirabilales</taxon>
        <taxon>Candidatus Methylomirabilaceae</taxon>
        <taxon>Candidatus Methylomirabilis</taxon>
    </lineage>
</organism>
<evidence type="ECO:0000313" key="2">
    <source>
        <dbReference type="Proteomes" id="UP000006898"/>
    </source>
</evidence>
<gene>
    <name evidence="1" type="ORF">DAMO_2713</name>
</gene>
<proteinExistence type="predicted"/>
<protein>
    <submittedName>
        <fullName evidence="1">Uncharacterized protein</fullName>
    </submittedName>
</protein>
<reference evidence="1 2" key="1">
    <citation type="journal article" date="2010" name="Nature">
        <title>Nitrite-driven anaerobic methane oxidation by oxygenic bacteria.</title>
        <authorList>
            <person name="Ettwig K.F."/>
            <person name="Butler M.K."/>
            <person name="Le Paslier D."/>
            <person name="Pelletier E."/>
            <person name="Mangenot S."/>
            <person name="Kuypers M.M.M."/>
            <person name="Schreiber F."/>
            <person name="Dutilh B.E."/>
            <person name="Zedelius J."/>
            <person name="de Beer D."/>
            <person name="Gloerich J."/>
            <person name="Wessels H.J.C.T."/>
            <person name="van Allen T."/>
            <person name="Luesken F."/>
            <person name="Wu M."/>
            <person name="van de Pas-Schoonen K.T."/>
            <person name="Op den Camp H.J.M."/>
            <person name="Janssen-Megens E.M."/>
            <person name="Francoijs K-J."/>
            <person name="Stunnenberg H."/>
            <person name="Weissenbach J."/>
            <person name="Jetten M.S.M."/>
            <person name="Strous M."/>
        </authorList>
    </citation>
    <scope>NUCLEOTIDE SEQUENCE [LARGE SCALE GENOMIC DNA]</scope>
</reference>
<dbReference type="KEGG" id="mox:DAMO_2713"/>